<keyword evidence="1" id="KW-0732">Signal</keyword>
<evidence type="ECO:0000313" key="3">
    <source>
        <dbReference type="Proteomes" id="UP001596978"/>
    </source>
</evidence>
<feature type="signal peptide" evidence="1">
    <location>
        <begin position="1"/>
        <end position="18"/>
    </location>
</feature>
<evidence type="ECO:0000256" key="1">
    <source>
        <dbReference type="SAM" id="SignalP"/>
    </source>
</evidence>
<dbReference type="RefSeq" id="WP_386402670.1">
    <property type="nucleotide sequence ID" value="NZ_JBHTJH010000001.1"/>
</dbReference>
<sequence>MFRSSFVLLLVATLLSLACKDAKIEKPAEVPLEKVVDSLPTTDTLQVTTDTTLKKISVVKPVPKTTIKKRPKEKPAAFPKIVYKDLVVDDATGNKAFFVEINDKKHLMRIGDVIGELELTAGDTNRIAVVFKTQRKMIERQQ</sequence>
<dbReference type="EMBL" id="JBHTJH010000001">
    <property type="protein sequence ID" value="MFD0860821.1"/>
    <property type="molecule type" value="Genomic_DNA"/>
</dbReference>
<accession>A0ABW3CVW7</accession>
<keyword evidence="3" id="KW-1185">Reference proteome</keyword>
<evidence type="ECO:0000313" key="2">
    <source>
        <dbReference type="EMBL" id="MFD0860821.1"/>
    </source>
</evidence>
<feature type="chain" id="PRO_5045260948" evidence="1">
    <location>
        <begin position="19"/>
        <end position="142"/>
    </location>
</feature>
<dbReference type="Proteomes" id="UP001596978">
    <property type="component" value="Unassembled WGS sequence"/>
</dbReference>
<dbReference type="PROSITE" id="PS51257">
    <property type="entry name" value="PROKAR_LIPOPROTEIN"/>
    <property type="match status" value="1"/>
</dbReference>
<reference evidence="3" key="1">
    <citation type="journal article" date="2019" name="Int. J. Syst. Evol. Microbiol.">
        <title>The Global Catalogue of Microorganisms (GCM) 10K type strain sequencing project: providing services to taxonomists for standard genome sequencing and annotation.</title>
        <authorList>
            <consortium name="The Broad Institute Genomics Platform"/>
            <consortium name="The Broad Institute Genome Sequencing Center for Infectious Disease"/>
            <person name="Wu L."/>
            <person name="Ma J."/>
        </authorList>
    </citation>
    <scope>NUCLEOTIDE SEQUENCE [LARGE SCALE GENOMIC DNA]</scope>
    <source>
        <strain evidence="3">CCUG 62952</strain>
    </source>
</reference>
<gene>
    <name evidence="2" type="ORF">ACFQ1M_01265</name>
</gene>
<proteinExistence type="predicted"/>
<organism evidence="2 3">
    <name type="scientific">Sungkyunkwania multivorans</name>
    <dbReference type="NCBI Taxonomy" id="1173618"/>
    <lineage>
        <taxon>Bacteria</taxon>
        <taxon>Pseudomonadati</taxon>
        <taxon>Bacteroidota</taxon>
        <taxon>Flavobacteriia</taxon>
        <taxon>Flavobacteriales</taxon>
        <taxon>Flavobacteriaceae</taxon>
        <taxon>Sungkyunkwania</taxon>
    </lineage>
</organism>
<comment type="caution">
    <text evidence="2">The sequence shown here is derived from an EMBL/GenBank/DDBJ whole genome shotgun (WGS) entry which is preliminary data.</text>
</comment>
<name>A0ABW3CVW7_9FLAO</name>
<protein>
    <submittedName>
        <fullName evidence="2">Uncharacterized protein</fullName>
    </submittedName>
</protein>